<dbReference type="EMBL" id="JBAWTH010000005">
    <property type="protein sequence ID" value="KAL2291937.1"/>
    <property type="molecule type" value="Genomic_DNA"/>
</dbReference>
<reference evidence="1 2" key="1">
    <citation type="submission" date="2024-03" db="EMBL/GenBank/DDBJ databases">
        <title>A high-quality draft genome sequence of Diaporthe vaccinii, a causative agent of upright dieback and viscid rot disease in cranberry plants.</title>
        <authorList>
            <person name="Sarrasin M."/>
            <person name="Lang B.F."/>
            <person name="Burger G."/>
        </authorList>
    </citation>
    <scope>NUCLEOTIDE SEQUENCE [LARGE SCALE GENOMIC DNA]</scope>
    <source>
        <strain evidence="1 2">IS7</strain>
    </source>
</reference>
<organism evidence="1 2">
    <name type="scientific">Diaporthe vaccinii</name>
    <dbReference type="NCBI Taxonomy" id="105482"/>
    <lineage>
        <taxon>Eukaryota</taxon>
        <taxon>Fungi</taxon>
        <taxon>Dikarya</taxon>
        <taxon>Ascomycota</taxon>
        <taxon>Pezizomycotina</taxon>
        <taxon>Sordariomycetes</taxon>
        <taxon>Sordariomycetidae</taxon>
        <taxon>Diaporthales</taxon>
        <taxon>Diaporthaceae</taxon>
        <taxon>Diaporthe</taxon>
        <taxon>Diaporthe eres species complex</taxon>
    </lineage>
</organism>
<protein>
    <submittedName>
        <fullName evidence="1">Uncharacterized protein</fullName>
    </submittedName>
</protein>
<name>A0ABR4FB47_9PEZI</name>
<accession>A0ABR4FB47</accession>
<proteinExistence type="predicted"/>
<sequence>MSAHFTWVHIHGKKGKKSEQCVLIVRISRFRKSHRIATTHYQDSPSVEQNRTFRVSRVSAPWWKIKTPGAT</sequence>
<dbReference type="Proteomes" id="UP001600888">
    <property type="component" value="Unassembled WGS sequence"/>
</dbReference>
<keyword evidence="2" id="KW-1185">Reference proteome</keyword>
<evidence type="ECO:0000313" key="1">
    <source>
        <dbReference type="EMBL" id="KAL2291937.1"/>
    </source>
</evidence>
<gene>
    <name evidence="1" type="ORF">FJTKL_12080</name>
</gene>
<evidence type="ECO:0000313" key="2">
    <source>
        <dbReference type="Proteomes" id="UP001600888"/>
    </source>
</evidence>
<comment type="caution">
    <text evidence="1">The sequence shown here is derived from an EMBL/GenBank/DDBJ whole genome shotgun (WGS) entry which is preliminary data.</text>
</comment>